<dbReference type="GeneID" id="37040239"/>
<name>A0A316YCW9_9BASI</name>
<feature type="compositionally biased region" description="Low complexity" evidence="1">
    <location>
        <begin position="253"/>
        <end position="288"/>
    </location>
</feature>
<feature type="compositionally biased region" description="Low complexity" evidence="1">
    <location>
        <begin position="187"/>
        <end position="198"/>
    </location>
</feature>
<accession>A0A316YCW9</accession>
<feature type="compositionally biased region" description="Basic and acidic residues" evidence="1">
    <location>
        <begin position="199"/>
        <end position="208"/>
    </location>
</feature>
<feature type="compositionally biased region" description="Low complexity" evidence="1">
    <location>
        <begin position="486"/>
        <end position="506"/>
    </location>
</feature>
<dbReference type="AlphaFoldDB" id="A0A316YCW9"/>
<feature type="compositionally biased region" description="Polar residues" evidence="1">
    <location>
        <begin position="81"/>
        <end position="96"/>
    </location>
</feature>
<dbReference type="EMBL" id="KZ819640">
    <property type="protein sequence ID" value="PWN87356.1"/>
    <property type="molecule type" value="Genomic_DNA"/>
</dbReference>
<dbReference type="Proteomes" id="UP000245768">
    <property type="component" value="Unassembled WGS sequence"/>
</dbReference>
<feature type="region of interest" description="Disordered" evidence="1">
    <location>
        <begin position="474"/>
        <end position="542"/>
    </location>
</feature>
<feature type="compositionally biased region" description="Low complexity" evidence="1">
    <location>
        <begin position="104"/>
        <end position="120"/>
    </location>
</feature>
<organism evidence="2 3">
    <name type="scientific">Acaromyces ingoldii</name>
    <dbReference type="NCBI Taxonomy" id="215250"/>
    <lineage>
        <taxon>Eukaryota</taxon>
        <taxon>Fungi</taxon>
        <taxon>Dikarya</taxon>
        <taxon>Basidiomycota</taxon>
        <taxon>Ustilaginomycotina</taxon>
        <taxon>Exobasidiomycetes</taxon>
        <taxon>Exobasidiales</taxon>
        <taxon>Cryptobasidiaceae</taxon>
        <taxon>Acaromyces</taxon>
    </lineage>
</organism>
<evidence type="ECO:0000256" key="1">
    <source>
        <dbReference type="SAM" id="MobiDB-lite"/>
    </source>
</evidence>
<sequence length="577" mass="59813">MPRLLSNSCSILTDLQSLLLLLRDVRPLAHLPATARDPHHQVVQDTTPASKVPPSVVLTPPDLSSTPMSPIAGWVEAPPTEGNNQDVPNLHASSKTPVPRDFQRSSSSSSTGDSNSHFFSYEAQPSRRSAGPRPVSSCGDGEQIDDFIGRPQSPEDVKRARPSRETVAIGSRQATLRHRRQSERSKAAAAAAAAAAADARQEWDDSSRTKTPTAAAALDAAPPPAIGDETLPASAPATVVSSSQEQDQDQDQEGQQQELGIEPASGQASASSAVAPAPASAPAAHAPSTLLTSPQPRRAALHFFGRRREASQSSVGSTGEDVLERLADTPTQSGKAKKDSNVASPAGGGFWRLGGKKTAKDDRPSSSAGKQARPSSAGSAPPAALPASATALSSGEVENKEPSPALSRRNSTQVGKPDNKDSSSAAKLCKGKARRLGALGADMQPMMVKVRAKNKSSKDRDFGRLFLAQELALGGADGSSTPKPRPVSSSGLPSVAASSSPNPSSNTDDAKLPNVESMGSVSSATSSNLSAPNSTSAHKRKKATWAMKFSLDGKHLAVAVSPARGGTTTTCRSRTLY</sequence>
<dbReference type="InParanoid" id="A0A316YCW9"/>
<dbReference type="RefSeq" id="XP_025374554.1">
    <property type="nucleotide sequence ID" value="XM_025518323.1"/>
</dbReference>
<evidence type="ECO:0000313" key="3">
    <source>
        <dbReference type="Proteomes" id="UP000245768"/>
    </source>
</evidence>
<gene>
    <name evidence="2" type="ORF">FA10DRAFT_183492</name>
</gene>
<keyword evidence="3" id="KW-1185">Reference proteome</keyword>
<feature type="compositionally biased region" description="Low complexity" evidence="1">
    <location>
        <begin position="232"/>
        <end position="245"/>
    </location>
</feature>
<proteinExistence type="predicted"/>
<feature type="compositionally biased region" description="Basic and acidic residues" evidence="1">
    <location>
        <begin position="153"/>
        <end position="164"/>
    </location>
</feature>
<feature type="compositionally biased region" description="Low complexity" evidence="1">
    <location>
        <begin position="520"/>
        <end position="536"/>
    </location>
</feature>
<feature type="region of interest" description="Disordered" evidence="1">
    <location>
        <begin position="36"/>
        <end position="461"/>
    </location>
</feature>
<evidence type="ECO:0000313" key="2">
    <source>
        <dbReference type="EMBL" id="PWN87356.1"/>
    </source>
</evidence>
<reference evidence="2 3" key="1">
    <citation type="journal article" date="2018" name="Mol. Biol. Evol.">
        <title>Broad Genomic Sampling Reveals a Smut Pathogenic Ancestry of the Fungal Clade Ustilaginomycotina.</title>
        <authorList>
            <person name="Kijpornyongpan T."/>
            <person name="Mondo S.J."/>
            <person name="Barry K."/>
            <person name="Sandor L."/>
            <person name="Lee J."/>
            <person name="Lipzen A."/>
            <person name="Pangilinan J."/>
            <person name="LaButti K."/>
            <person name="Hainaut M."/>
            <person name="Henrissat B."/>
            <person name="Grigoriev I.V."/>
            <person name="Spatafora J.W."/>
            <person name="Aime M.C."/>
        </authorList>
    </citation>
    <scope>NUCLEOTIDE SEQUENCE [LARGE SCALE GENOMIC DNA]</scope>
    <source>
        <strain evidence="2 3">MCA 4198</strain>
    </source>
</reference>
<feature type="compositionally biased region" description="Low complexity" evidence="1">
    <location>
        <begin position="374"/>
        <end position="395"/>
    </location>
</feature>
<protein>
    <submittedName>
        <fullName evidence="2">Uncharacterized protein</fullName>
    </submittedName>
</protein>